<name>A0A7H4PJP7_9ENTR</name>
<dbReference type="Proteomes" id="UP000254863">
    <property type="component" value="Unassembled WGS sequence"/>
</dbReference>
<comment type="caution">
    <text evidence="1">The sequence shown here is derived from an EMBL/GenBank/DDBJ whole genome shotgun (WGS) entry which is preliminary data.</text>
</comment>
<sequence>MRRRNSATNDLIKAGVDILDLTTGEPDFDTPDHIKQAAYEAIARGETKYTPTPGDSGVA</sequence>
<organism evidence="1 2">
    <name type="scientific">Klebsiella michiganensis</name>
    <dbReference type="NCBI Taxonomy" id="1134687"/>
    <lineage>
        <taxon>Bacteria</taxon>
        <taxon>Pseudomonadati</taxon>
        <taxon>Pseudomonadota</taxon>
        <taxon>Gammaproteobacteria</taxon>
        <taxon>Enterobacterales</taxon>
        <taxon>Enterobacteriaceae</taxon>
        <taxon>Klebsiella/Raoultella group</taxon>
        <taxon>Klebsiella</taxon>
    </lineage>
</organism>
<dbReference type="AlphaFoldDB" id="A0A7H4PJP7"/>
<gene>
    <name evidence="1" type="primary">aatB_1</name>
    <name evidence="1" type="ORF">NCTC11685_05926</name>
</gene>
<dbReference type="SUPFAM" id="SSF53383">
    <property type="entry name" value="PLP-dependent transferases"/>
    <property type="match status" value="1"/>
</dbReference>
<keyword evidence="1" id="KW-0032">Aminotransferase</keyword>
<keyword evidence="1" id="KW-0808">Transferase</keyword>
<accession>A0A7H4PJP7</accession>
<dbReference type="GO" id="GO:0004069">
    <property type="term" value="F:L-aspartate:2-oxoglutarate aminotransferase activity"/>
    <property type="evidence" value="ECO:0007669"/>
    <property type="project" value="UniProtKB-EC"/>
</dbReference>
<proteinExistence type="predicted"/>
<protein>
    <submittedName>
        <fullName evidence="1">Aspartate transaminase</fullName>
        <ecNumber evidence="1">2.6.1.1</ecNumber>
    </submittedName>
</protein>
<evidence type="ECO:0000313" key="1">
    <source>
        <dbReference type="EMBL" id="STW78620.1"/>
    </source>
</evidence>
<dbReference type="EMBL" id="UGMS01000003">
    <property type="protein sequence ID" value="STW78620.1"/>
    <property type="molecule type" value="Genomic_DNA"/>
</dbReference>
<dbReference type="Gene3D" id="3.90.1150.10">
    <property type="entry name" value="Aspartate Aminotransferase, domain 1"/>
    <property type="match status" value="1"/>
</dbReference>
<dbReference type="EC" id="2.6.1.1" evidence="1"/>
<evidence type="ECO:0000313" key="2">
    <source>
        <dbReference type="Proteomes" id="UP000254863"/>
    </source>
</evidence>
<dbReference type="InterPro" id="IPR015424">
    <property type="entry name" value="PyrdxlP-dep_Trfase"/>
</dbReference>
<reference evidence="1 2" key="1">
    <citation type="submission" date="2018-06" db="EMBL/GenBank/DDBJ databases">
        <authorList>
            <consortium name="Pathogen Informatics"/>
            <person name="Doyle S."/>
        </authorList>
    </citation>
    <scope>NUCLEOTIDE SEQUENCE [LARGE SCALE GENOMIC DNA]</scope>
    <source>
        <strain evidence="1 2">NCTC11685</strain>
    </source>
</reference>
<dbReference type="InterPro" id="IPR015422">
    <property type="entry name" value="PyrdxlP-dep_Trfase_small"/>
</dbReference>